<proteinExistence type="predicted"/>
<sequence length="715" mass="83553">MNNTIYVLIKDNEEFLNCFKQCVEKSSFSRPENVQVLFDNKFDHNNITLECKDKKYLICDENICFESDFEKEDYISICNVTFKSNEELLKDTAMLDNLATKYLGKLWHKSYSVDEKYIKCIGKLKEIFEDAITEFGFMKLVKDLEIRITEKYKEYLIENNIHQLNKNKDTSLKGIMNVYDILTTNYKIDIFGRNLLCEIKKRLDIELESLKYDSITSIISSLQYLSENVLMRKLLDLGFSEIEFKTKELKSELGKQMKSNNVRNLSELYSLTSMLDSLEIQYDISNLMMNDGIIESLCTIDENESKKLLNYLTKFEDSIPLNMICGKMNFIDKFIEMKDCDKLDYYIKLDEIVNNTTKNLGNNLRIKFMVKKYIQELVSNIENIDYNYEPTASFSLELEKLYFCPLEPHNLFSQLNDKIDKLESNMTNIVQINNRAAELETKYTLICNQLDKLSTAMENDIVKINHQINGIIMDSETKFNNMCNAFGFVDDKILVMESRTLDLDNKCNQLLEEFTLTGDKINKLEKEVTEIINSENAEILDLSKKYDQLDSRINSRINKLENMVMDIINNRTADLDNKYNQLSNGIILMSDRINKLETKITEFLEIEMGNEIDTKTKDLEIKYNDVRKELIKLHENCVELSEQIKNTEKISLENDQISNMSASSVKKLVEIFNKYKDDDLLDNNSVQSEKRKVGSKDTVAPKKKVFNRSKNSNYE</sequence>
<feature type="region of interest" description="Disordered" evidence="2">
    <location>
        <begin position="686"/>
        <end position="715"/>
    </location>
</feature>
<gene>
    <name evidence="3" type="ORF">Catovirus_1_471</name>
</gene>
<evidence type="ECO:0000313" key="3">
    <source>
        <dbReference type="EMBL" id="ARF08421.1"/>
    </source>
</evidence>
<dbReference type="EMBL" id="KY684083">
    <property type="protein sequence ID" value="ARF08421.1"/>
    <property type="molecule type" value="Genomic_DNA"/>
</dbReference>
<protein>
    <submittedName>
        <fullName evidence="3">Uncharacterized protein</fullName>
    </submittedName>
</protein>
<evidence type="ECO:0000256" key="1">
    <source>
        <dbReference type="SAM" id="Coils"/>
    </source>
</evidence>
<feature type="coiled-coil region" evidence="1">
    <location>
        <begin position="616"/>
        <end position="650"/>
    </location>
</feature>
<accession>A0A1V0S9P9</accession>
<keyword evidence="1" id="KW-0175">Coiled coil</keyword>
<name>A0A1V0S9P9_9VIRU</name>
<evidence type="ECO:0000256" key="2">
    <source>
        <dbReference type="SAM" id="MobiDB-lite"/>
    </source>
</evidence>
<reference evidence="3" key="1">
    <citation type="journal article" date="2017" name="Science">
        <title>Giant viruses with an expanded complement of translation system components.</title>
        <authorList>
            <person name="Schulz F."/>
            <person name="Yutin N."/>
            <person name="Ivanova N.N."/>
            <person name="Ortega D.R."/>
            <person name="Lee T.K."/>
            <person name="Vierheilig J."/>
            <person name="Daims H."/>
            <person name="Horn M."/>
            <person name="Wagner M."/>
            <person name="Jensen G.J."/>
            <person name="Kyrpides N.C."/>
            <person name="Koonin E.V."/>
            <person name="Woyke T."/>
        </authorList>
    </citation>
    <scope>NUCLEOTIDE SEQUENCE</scope>
    <source>
        <strain evidence="3">CTV1</strain>
    </source>
</reference>
<organism evidence="3">
    <name type="scientific">Catovirus CTV1</name>
    <dbReference type="NCBI Taxonomy" id="1977631"/>
    <lineage>
        <taxon>Viruses</taxon>
        <taxon>Varidnaviria</taxon>
        <taxon>Bamfordvirae</taxon>
        <taxon>Nucleocytoviricota</taxon>
        <taxon>Megaviricetes</taxon>
        <taxon>Imitervirales</taxon>
        <taxon>Mimiviridae</taxon>
        <taxon>Klosneuvirinae</taxon>
        <taxon>Catovirus</taxon>
    </lineage>
</organism>